<dbReference type="PIRSF" id="PIRSF006380">
    <property type="entry name" value="UCP006380"/>
    <property type="match status" value="1"/>
</dbReference>
<dbReference type="OrthoDB" id="15207at2157"/>
<dbReference type="HOGENOM" id="CLU_095956_0_0_2"/>
<dbReference type="HAMAP" id="MF_00582">
    <property type="entry name" value="UPF0215"/>
    <property type="match status" value="1"/>
</dbReference>
<protein>
    <recommendedName>
        <fullName evidence="1">UPF0215 protein Metlim_1855</fullName>
    </recommendedName>
</protein>
<dbReference type="Proteomes" id="UP000005741">
    <property type="component" value="Chromosome"/>
</dbReference>
<reference evidence="2 3" key="1">
    <citation type="submission" date="2011-10" db="EMBL/GenBank/DDBJ databases">
        <title>The Improved High-Quality Draft genome of Methanoplanus limicola DSM 2279.</title>
        <authorList>
            <consortium name="US DOE Joint Genome Institute (JGI-PGF)"/>
            <person name="Lucas S."/>
            <person name="Copeland A."/>
            <person name="Lapidus A."/>
            <person name="Glavina del Rio T."/>
            <person name="Dalin E."/>
            <person name="Tice H."/>
            <person name="Bruce D."/>
            <person name="Goodwin L."/>
            <person name="Pitluck S."/>
            <person name="Peters L."/>
            <person name="Mikhailova N."/>
            <person name="Lu M."/>
            <person name="Kyrpides N."/>
            <person name="Mavromatis K."/>
            <person name="Ivanova N."/>
            <person name="Markowitz V."/>
            <person name="Cheng J.-F."/>
            <person name="Hugenholtz P."/>
            <person name="Woyke T."/>
            <person name="Wu D."/>
            <person name="Wirth R."/>
            <person name="Brambilla E.-M."/>
            <person name="Klenk H.-P."/>
            <person name="Eisen J.A."/>
        </authorList>
    </citation>
    <scope>NUCLEOTIDE SEQUENCE [LARGE SCALE GENOMIC DNA]</scope>
    <source>
        <strain evidence="2 3">DSM 2279</strain>
    </source>
</reference>
<sequence>MNTAKSGIRILGVAESTVRGAGRSVACGIVMRRDLIVDGICYGSITVGGYDGTESVADLFFSLNRSDINCIMLSGAVVSWFNIINPDDLADKTGLPVIAVTYEDSKGLAEDIARHFPGDSRRMAEYERLGRRTPVDLKTGYRVFIRTSGVDIRDATMICNSMTLQGRIPEPLRLARISAKSCFDFLSRRYMV</sequence>
<dbReference type="Gene3D" id="3.30.2170.10">
    <property type="entry name" value="archaeoglobus fulgidus dsm 4304 superfamily"/>
    <property type="match status" value="1"/>
</dbReference>
<dbReference type="STRING" id="937775.Metlim_1855"/>
<dbReference type="RefSeq" id="WP_004078000.1">
    <property type="nucleotide sequence ID" value="NZ_CM001436.1"/>
</dbReference>
<keyword evidence="3" id="KW-1185">Reference proteome</keyword>
<dbReference type="InParanoid" id="H1YXV7"/>
<dbReference type="PANTHER" id="PTHR39518">
    <property type="entry name" value="UPF0215 PROTEIN MJ1150"/>
    <property type="match status" value="1"/>
</dbReference>
<dbReference type="Pfam" id="PF01949">
    <property type="entry name" value="Endo_dU"/>
    <property type="match status" value="1"/>
</dbReference>
<gene>
    <name evidence="2" type="ORF">Metlim_1855</name>
</gene>
<dbReference type="EMBL" id="CM001436">
    <property type="protein sequence ID" value="EHQ35956.1"/>
    <property type="molecule type" value="Genomic_DNA"/>
</dbReference>
<evidence type="ECO:0000256" key="1">
    <source>
        <dbReference type="HAMAP-Rule" id="MF_00582"/>
    </source>
</evidence>
<accession>H1YXV7</accession>
<comment type="similarity">
    <text evidence="1">Belongs to the UPF0215 family.</text>
</comment>
<dbReference type="PANTHER" id="PTHR39518:SF2">
    <property type="entry name" value="UPF0215 PROTEIN MJ1150"/>
    <property type="match status" value="1"/>
</dbReference>
<evidence type="ECO:0000313" key="2">
    <source>
        <dbReference type="EMBL" id="EHQ35956.1"/>
    </source>
</evidence>
<evidence type="ECO:0000313" key="3">
    <source>
        <dbReference type="Proteomes" id="UP000005741"/>
    </source>
</evidence>
<dbReference type="AlphaFoldDB" id="H1YXV7"/>
<organism evidence="2 3">
    <name type="scientific">Methanoplanus limicola DSM 2279</name>
    <dbReference type="NCBI Taxonomy" id="937775"/>
    <lineage>
        <taxon>Archaea</taxon>
        <taxon>Methanobacteriati</taxon>
        <taxon>Methanobacteriota</taxon>
        <taxon>Stenosarchaea group</taxon>
        <taxon>Methanomicrobia</taxon>
        <taxon>Methanomicrobiales</taxon>
        <taxon>Methanomicrobiaceae</taxon>
        <taxon>Methanoplanus</taxon>
    </lineage>
</organism>
<dbReference type="InterPro" id="IPR002802">
    <property type="entry name" value="Endo_dU"/>
</dbReference>
<proteinExistence type="inferred from homology"/>
<name>H1YXV7_9EURY</name>